<reference evidence="9 10" key="1">
    <citation type="journal article" date="2015" name="Genome Announc.">
        <title>Complete Genome Sequence of Pelosinus fermentans JBW45, a Member of a Remarkably Competitive Group of Negativicutes in the Firmicutes Phylum.</title>
        <authorList>
            <person name="De Leon K.B."/>
            <person name="Utturkar S.M."/>
            <person name="Camilleri L.B."/>
            <person name="Elias D.A."/>
            <person name="Arkin A.P."/>
            <person name="Fields M.W."/>
            <person name="Brown S.D."/>
            <person name="Wall J.D."/>
        </authorList>
    </citation>
    <scope>NUCLEOTIDE SEQUENCE [LARGE SCALE GENOMIC DNA]</scope>
    <source>
        <strain evidence="9 10">JBW45</strain>
    </source>
</reference>
<evidence type="ECO:0000256" key="6">
    <source>
        <dbReference type="HAMAP-Rule" id="MF_01251"/>
    </source>
</evidence>
<evidence type="ECO:0000256" key="1">
    <source>
        <dbReference type="ARBA" id="ARBA00022485"/>
    </source>
</evidence>
<feature type="binding site" evidence="6">
    <location>
        <position position="317"/>
    </location>
    <ligand>
        <name>[4Fe-4S] cluster</name>
        <dbReference type="ChEBI" id="CHEBI:49883"/>
        <note>4Fe-4S-S-AdoMet</note>
    </ligand>
</feature>
<dbReference type="InterPro" id="IPR022946">
    <property type="entry name" value="UPF0313"/>
</dbReference>
<dbReference type="STRING" id="1192197.JBW_02318"/>
<dbReference type="Pfam" id="PF11842">
    <property type="entry name" value="DUF3362"/>
    <property type="match status" value="1"/>
</dbReference>
<evidence type="ECO:0000256" key="4">
    <source>
        <dbReference type="ARBA" id="ARBA00023004"/>
    </source>
</evidence>
<dbReference type="SUPFAM" id="SSF102114">
    <property type="entry name" value="Radical SAM enzymes"/>
    <property type="match status" value="1"/>
</dbReference>
<evidence type="ECO:0000313" key="10">
    <source>
        <dbReference type="Proteomes" id="UP000005361"/>
    </source>
</evidence>
<dbReference type="InterPro" id="IPR023404">
    <property type="entry name" value="rSAM_horseshoe"/>
</dbReference>
<accession>I9NRT7</accession>
<evidence type="ECO:0000256" key="2">
    <source>
        <dbReference type="ARBA" id="ARBA00022691"/>
    </source>
</evidence>
<keyword evidence="5 6" id="KW-0411">Iron-sulfur</keyword>
<dbReference type="EMBL" id="CP010978">
    <property type="protein sequence ID" value="AJQ27664.1"/>
    <property type="molecule type" value="Genomic_DNA"/>
</dbReference>
<dbReference type="PROSITE" id="PS51918">
    <property type="entry name" value="RADICAL_SAM"/>
    <property type="match status" value="1"/>
</dbReference>
<evidence type="ECO:0000313" key="9">
    <source>
        <dbReference type="EMBL" id="AJQ27664.1"/>
    </source>
</evidence>
<dbReference type="InterPro" id="IPR006638">
    <property type="entry name" value="Elp3/MiaA/NifB-like_rSAM"/>
</dbReference>
<dbReference type="InterPro" id="IPR058240">
    <property type="entry name" value="rSAM_sf"/>
</dbReference>
<proteinExistence type="inferred from homology"/>
<sequence length="648" mass="74089">MIMHRGNIIMKNDFLPISKEDMIKRGWDRLDFLFVSGDAYIDHPSFGPAILCRLLQKYGYRVGIISQPDWRSTLDFKKMGKPRLGVLVSAGNLDSMLNKFTAAKKFRSTDNYSPGGKAGCRPDRATIVYCNRIREVWKDIPIIIGGIEASLRRFAHYDYWSNSIRRSILIDSRADILIYGMGEKQLKEIAEQLQQGFKISDIRNVQGTCYKTDSIEHLWNYIETPGYDDVNTNKQAFSQAFKIQYQEQDAIRGKTIVQNHGEFSIVQNAPALPLTTEEMDEIYDLPYQRTYHPIYEKSGGVPAIQEVKFSLVSHRGCFGGCSFCAIVSHQGRIIQSRSHESILNEAKIIIAMPDFKGYIHDIGGPTANFRIQSCQKQSERGTCKAKQCLAPTPCKELMTNHTDYLTLLRTLRALPGVKKVFIRSGLRYDYLMADPSNEEFLRELCEHHISGQLKVAPEHISPKVTNLMGKSGKGVYLKFMQAYKRVNERIGKEQYLVPYFMSSHPGSGLKEAIELAEFIRDLNYRPEQVQDFIPTPGSLSTCIYYTGINPFTNEKVYVAKDIHEKKMQRGLMQYRDPKNYYLVYEALTKANRQDLIGYGPKCLIRPPHNANHKQHSTTTSKNNSSRNIHKKTTTQLKNNAKKHSRSRS</sequence>
<keyword evidence="1 6" id="KW-0004">4Fe-4S</keyword>
<feature type="binding site" evidence="6">
    <location>
        <position position="321"/>
    </location>
    <ligand>
        <name>[4Fe-4S] cluster</name>
        <dbReference type="ChEBI" id="CHEBI:49883"/>
        <note>4Fe-4S-S-AdoMet</note>
    </ligand>
</feature>
<feature type="binding site" evidence="6">
    <location>
        <position position="324"/>
    </location>
    <ligand>
        <name>[4Fe-4S] cluster</name>
        <dbReference type="ChEBI" id="CHEBI:49883"/>
        <note>4Fe-4S-S-AdoMet</note>
    </ligand>
</feature>
<protein>
    <submittedName>
        <fullName evidence="9">UPF0313 protein ygiQ</fullName>
    </submittedName>
</protein>
<dbReference type="SFLD" id="SFLDG01082">
    <property type="entry name" value="B12-binding_domain_containing"/>
    <property type="match status" value="1"/>
</dbReference>
<feature type="compositionally biased region" description="Basic residues" evidence="7">
    <location>
        <begin position="639"/>
        <end position="648"/>
    </location>
</feature>
<comment type="similarity">
    <text evidence="6">Belongs to the UPF0313 family.</text>
</comment>
<gene>
    <name evidence="9" type="ORF">JBW_02318</name>
</gene>
<dbReference type="Proteomes" id="UP000005361">
    <property type="component" value="Chromosome"/>
</dbReference>
<dbReference type="Pfam" id="PF04055">
    <property type="entry name" value="Radical_SAM"/>
    <property type="match status" value="1"/>
</dbReference>
<organism evidence="9 10">
    <name type="scientific">Pelosinus fermentans JBW45</name>
    <dbReference type="NCBI Taxonomy" id="1192197"/>
    <lineage>
        <taxon>Bacteria</taxon>
        <taxon>Bacillati</taxon>
        <taxon>Bacillota</taxon>
        <taxon>Negativicutes</taxon>
        <taxon>Selenomonadales</taxon>
        <taxon>Sporomusaceae</taxon>
        <taxon>Pelosinus</taxon>
    </lineage>
</organism>
<dbReference type="HOGENOM" id="CLU_018288_2_0_9"/>
<dbReference type="AlphaFoldDB" id="I9NRT7"/>
<dbReference type="PANTHER" id="PTHR32331">
    <property type="entry name" value="UPF0313 PROTEIN YGIQ"/>
    <property type="match status" value="1"/>
</dbReference>
<dbReference type="SMART" id="SM00729">
    <property type="entry name" value="Elp3"/>
    <property type="match status" value="1"/>
</dbReference>
<evidence type="ECO:0000256" key="5">
    <source>
        <dbReference type="ARBA" id="ARBA00023014"/>
    </source>
</evidence>
<dbReference type="InterPro" id="IPR013704">
    <property type="entry name" value="UPF0313_N"/>
</dbReference>
<evidence type="ECO:0000256" key="3">
    <source>
        <dbReference type="ARBA" id="ARBA00022723"/>
    </source>
</evidence>
<evidence type="ECO:0000256" key="7">
    <source>
        <dbReference type="SAM" id="MobiDB-lite"/>
    </source>
</evidence>
<feature type="compositionally biased region" description="Low complexity" evidence="7">
    <location>
        <begin position="616"/>
        <end position="626"/>
    </location>
</feature>
<comment type="cofactor">
    <cofactor evidence="6">
        <name>[4Fe-4S] cluster</name>
        <dbReference type="ChEBI" id="CHEBI:49883"/>
    </cofactor>
    <text evidence="6">Binds 1 [4Fe-4S] cluster. The cluster is coordinated with 3 cysteines and an exchangeable S-adenosyl-L-methionine.</text>
</comment>
<dbReference type="SFLD" id="SFLDS00029">
    <property type="entry name" value="Radical_SAM"/>
    <property type="match status" value="1"/>
</dbReference>
<feature type="region of interest" description="Disordered" evidence="7">
    <location>
        <begin position="606"/>
        <end position="648"/>
    </location>
</feature>
<dbReference type="InterPro" id="IPR024560">
    <property type="entry name" value="UPF0313_C"/>
</dbReference>
<dbReference type="GO" id="GO:0003824">
    <property type="term" value="F:catalytic activity"/>
    <property type="evidence" value="ECO:0007669"/>
    <property type="project" value="InterPro"/>
</dbReference>
<feature type="domain" description="Radical SAM core" evidence="8">
    <location>
        <begin position="303"/>
        <end position="575"/>
    </location>
</feature>
<keyword evidence="4 6" id="KW-0408">Iron</keyword>
<dbReference type="HAMAP" id="MF_01251">
    <property type="entry name" value="UPF0313"/>
    <property type="match status" value="1"/>
</dbReference>
<reference evidence="10" key="2">
    <citation type="submission" date="2015-02" db="EMBL/GenBank/DDBJ databases">
        <title>Complete Genome Sequence of Pelosinus fermentans JBW45.</title>
        <authorList>
            <person name="De Leon K.B."/>
            <person name="Utturkar S.M."/>
            <person name="Camilleri L.B."/>
            <person name="Arkin A.P."/>
            <person name="Fields M.W."/>
            <person name="Brown S.D."/>
            <person name="Wall J.D."/>
        </authorList>
    </citation>
    <scope>NUCLEOTIDE SEQUENCE [LARGE SCALE GENOMIC DNA]</scope>
    <source>
        <strain evidence="10">JBW45</strain>
    </source>
</reference>
<dbReference type="InterPro" id="IPR007197">
    <property type="entry name" value="rSAM"/>
</dbReference>
<dbReference type="Gene3D" id="3.80.30.20">
    <property type="entry name" value="tm_1862 like domain"/>
    <property type="match status" value="1"/>
</dbReference>
<dbReference type="SFLD" id="SFLDG01069">
    <property type="entry name" value="UPF0313"/>
    <property type="match status" value="1"/>
</dbReference>
<keyword evidence="3 6" id="KW-0479">Metal-binding</keyword>
<dbReference type="GO" id="GO:0051539">
    <property type="term" value="F:4 iron, 4 sulfur cluster binding"/>
    <property type="evidence" value="ECO:0007669"/>
    <property type="project" value="UniProtKB-KW"/>
</dbReference>
<dbReference type="GO" id="GO:0005506">
    <property type="term" value="F:iron ion binding"/>
    <property type="evidence" value="ECO:0007669"/>
    <property type="project" value="UniProtKB-UniRule"/>
</dbReference>
<evidence type="ECO:0000259" key="8">
    <source>
        <dbReference type="PROSITE" id="PS51918"/>
    </source>
</evidence>
<name>I9NRT7_9FIRM</name>
<dbReference type="PANTHER" id="PTHR32331:SF0">
    <property type="entry name" value="UPF0313 PROTEIN YGIQ"/>
    <property type="match status" value="1"/>
</dbReference>
<dbReference type="Pfam" id="PF08497">
    <property type="entry name" value="Radical_SAM_N"/>
    <property type="match status" value="1"/>
</dbReference>
<keyword evidence="2 6" id="KW-0949">S-adenosyl-L-methionine</keyword>
<dbReference type="KEGG" id="pft:JBW_02318"/>
<dbReference type="NCBIfam" id="TIGR03904">
    <property type="entry name" value="SAM_YgiQ"/>
    <property type="match status" value="1"/>
</dbReference>